<gene>
    <name evidence="10" type="ORF">GH741_03885</name>
</gene>
<keyword evidence="3 8" id="KW-0732">Signal</keyword>
<evidence type="ECO:0000256" key="7">
    <source>
        <dbReference type="SAM" id="MobiDB-lite"/>
    </source>
</evidence>
<protein>
    <submittedName>
        <fullName evidence="10">Transporter substrate-binding domain-containing protein</fullName>
    </submittedName>
</protein>
<reference evidence="10" key="1">
    <citation type="submission" date="2019-11" db="EMBL/GenBank/DDBJ databases">
        <authorList>
            <person name="Li J."/>
        </authorList>
    </citation>
    <scope>NUCLEOTIDE SEQUENCE</scope>
    <source>
        <strain evidence="10">B6B</strain>
    </source>
</reference>
<evidence type="ECO:0000256" key="8">
    <source>
        <dbReference type="SAM" id="SignalP"/>
    </source>
</evidence>
<dbReference type="EMBL" id="WJNG01000002">
    <property type="protein sequence ID" value="MRH41811.1"/>
    <property type="molecule type" value="Genomic_DNA"/>
</dbReference>
<comment type="similarity">
    <text evidence="1 6">Belongs to the bacterial solute-binding protein 3 family.</text>
</comment>
<dbReference type="SMART" id="SM00062">
    <property type="entry name" value="PBPb"/>
    <property type="match status" value="1"/>
</dbReference>
<dbReference type="InterPro" id="IPR018313">
    <property type="entry name" value="SBP_3_CS"/>
</dbReference>
<feature type="domain" description="Solute-binding protein family 3/N-terminal" evidence="9">
    <location>
        <begin position="75"/>
        <end position="303"/>
    </location>
</feature>
<feature type="chain" id="PRO_5038356844" evidence="8">
    <location>
        <begin position="25"/>
        <end position="379"/>
    </location>
</feature>
<dbReference type="OrthoDB" id="115856at2"/>
<evidence type="ECO:0000256" key="4">
    <source>
        <dbReference type="ARBA" id="ARBA00023139"/>
    </source>
</evidence>
<keyword evidence="2" id="KW-0813">Transport</keyword>
<proteinExistence type="inferred from homology"/>
<dbReference type="SUPFAM" id="SSF53850">
    <property type="entry name" value="Periplasmic binding protein-like II"/>
    <property type="match status" value="1"/>
</dbReference>
<evidence type="ECO:0000313" key="10">
    <source>
        <dbReference type="EMBL" id="MRH41811.1"/>
    </source>
</evidence>
<keyword evidence="11" id="KW-1185">Reference proteome</keyword>
<evidence type="ECO:0000256" key="5">
    <source>
        <dbReference type="ARBA" id="ARBA00023288"/>
    </source>
</evidence>
<dbReference type="CDD" id="cd13692">
    <property type="entry name" value="PBP2_BztA"/>
    <property type="match status" value="1"/>
</dbReference>
<dbReference type="GO" id="GO:0006865">
    <property type="term" value="P:amino acid transport"/>
    <property type="evidence" value="ECO:0007669"/>
    <property type="project" value="TreeGrafter"/>
</dbReference>
<evidence type="ECO:0000313" key="11">
    <source>
        <dbReference type="Proteomes" id="UP000799092"/>
    </source>
</evidence>
<dbReference type="Gene3D" id="3.40.190.10">
    <property type="entry name" value="Periplasmic binding protein-like II"/>
    <property type="match status" value="2"/>
</dbReference>
<dbReference type="InterPro" id="IPR051455">
    <property type="entry name" value="Bact_solute-bind_prot3"/>
</dbReference>
<dbReference type="AlphaFoldDB" id="A0A6A8DDG6"/>
<sequence length="379" mass="41100">MGKRKNSLSVLLASLFLIFALFLAGCTSDEDASTDEPSTTDDGGSDDGGSDTTSGDEGESSTEGSTLATVEDRGYVVVGGNGQLPGFGYVNSDGENVGFDVDFGKAIAAAIFDDPEAIEVRPLSAQERFTALQTGEIDILIRNTTWTTTRDTELGTHFAPTTFYDGQGIMVTKESGITTLAELEGARIGVETGTTTELNLADQFRKLGITYEQVVFDDSDSLVEAYESGSVDAWTTDKSGLVSRQATLTEPEAHKILSEALSKEPLGPTVRQGDDQWFNIVKWVTFATIEAEELGINSENIEEFMDSEDPVIRRFLGNEGELGAMMGLPNDFAYRVIKHVGNYDEIFARHLGPDTVFNLERGLNENWTNGGLLYSPPFR</sequence>
<feature type="region of interest" description="Disordered" evidence="7">
    <location>
        <begin position="30"/>
        <end position="67"/>
    </location>
</feature>
<dbReference type="InterPro" id="IPR001638">
    <property type="entry name" value="Solute-binding_3/MltF_N"/>
</dbReference>
<accession>A0A6A8DDG6</accession>
<evidence type="ECO:0000256" key="1">
    <source>
        <dbReference type="ARBA" id="ARBA00010333"/>
    </source>
</evidence>
<feature type="compositionally biased region" description="Acidic residues" evidence="7">
    <location>
        <begin position="43"/>
        <end position="60"/>
    </location>
</feature>
<dbReference type="PROSITE" id="PS01039">
    <property type="entry name" value="SBP_BACTERIAL_3"/>
    <property type="match status" value="1"/>
</dbReference>
<name>A0A6A8DDG6_9BACI</name>
<dbReference type="PROSITE" id="PS51257">
    <property type="entry name" value="PROKAR_LIPOPROTEIN"/>
    <property type="match status" value="1"/>
</dbReference>
<organism evidence="10 11">
    <name type="scientific">Aquibacillus halophilus</name>
    <dbReference type="NCBI Taxonomy" id="930132"/>
    <lineage>
        <taxon>Bacteria</taxon>
        <taxon>Bacillati</taxon>
        <taxon>Bacillota</taxon>
        <taxon>Bacilli</taxon>
        <taxon>Bacillales</taxon>
        <taxon>Bacillaceae</taxon>
        <taxon>Aquibacillus</taxon>
    </lineage>
</organism>
<dbReference type="RefSeq" id="WP_153735433.1">
    <property type="nucleotide sequence ID" value="NZ_WJNG01000002.1"/>
</dbReference>
<keyword evidence="5" id="KW-0449">Lipoprotein</keyword>
<dbReference type="Pfam" id="PF00497">
    <property type="entry name" value="SBP_bac_3"/>
    <property type="match status" value="1"/>
</dbReference>
<dbReference type="Proteomes" id="UP000799092">
    <property type="component" value="Unassembled WGS sequence"/>
</dbReference>
<comment type="caution">
    <text evidence="10">The sequence shown here is derived from an EMBL/GenBank/DDBJ whole genome shotgun (WGS) entry which is preliminary data.</text>
</comment>
<dbReference type="PANTHER" id="PTHR30085:SF7">
    <property type="entry name" value="AMINO-ACID ABC TRANSPORTER-BINDING PROTEIN YHDW-RELATED"/>
    <property type="match status" value="1"/>
</dbReference>
<feature type="signal peptide" evidence="8">
    <location>
        <begin position="1"/>
        <end position="24"/>
    </location>
</feature>
<evidence type="ECO:0000256" key="2">
    <source>
        <dbReference type="ARBA" id="ARBA00022448"/>
    </source>
</evidence>
<keyword evidence="4" id="KW-0564">Palmitate</keyword>
<dbReference type="PANTHER" id="PTHR30085">
    <property type="entry name" value="AMINO ACID ABC TRANSPORTER PERMEASE"/>
    <property type="match status" value="1"/>
</dbReference>
<evidence type="ECO:0000259" key="9">
    <source>
        <dbReference type="SMART" id="SM00062"/>
    </source>
</evidence>
<evidence type="ECO:0000256" key="3">
    <source>
        <dbReference type="ARBA" id="ARBA00022729"/>
    </source>
</evidence>
<evidence type="ECO:0000256" key="6">
    <source>
        <dbReference type="RuleBase" id="RU003744"/>
    </source>
</evidence>